<dbReference type="EMBL" id="VLPL01000001">
    <property type="protein sequence ID" value="TSJ48231.1"/>
    <property type="molecule type" value="Genomic_DNA"/>
</dbReference>
<feature type="chain" id="PRO_5022242043" evidence="1">
    <location>
        <begin position="19"/>
        <end position="156"/>
    </location>
</feature>
<evidence type="ECO:0000256" key="1">
    <source>
        <dbReference type="SAM" id="SignalP"/>
    </source>
</evidence>
<protein>
    <submittedName>
        <fullName evidence="2">Uncharacterized protein</fullName>
    </submittedName>
</protein>
<sequence>MKVTLTLALLFGFVFGFAQCPPAEAFMKKKKTKDTYSLNSQSRSGSVASDESYEMSFIAHAGLDYRLTTVLGEGSTGTLNYEIYELVVEKKTEGEKETFKRTKKVLASSGSAEALEFTSDKSRKIFINVSITGGDKKKLACVGVLIETKRTEKTGF</sequence>
<dbReference type="Proteomes" id="UP000316008">
    <property type="component" value="Unassembled WGS sequence"/>
</dbReference>
<evidence type="ECO:0000313" key="2">
    <source>
        <dbReference type="EMBL" id="TSJ48231.1"/>
    </source>
</evidence>
<name>A0A556N800_9FLAO</name>
<dbReference type="RefSeq" id="WP_144331766.1">
    <property type="nucleotide sequence ID" value="NZ_VLPL01000001.1"/>
</dbReference>
<accession>A0A556N800</accession>
<keyword evidence="3" id="KW-1185">Reference proteome</keyword>
<dbReference type="AlphaFoldDB" id="A0A556N800"/>
<proteinExistence type="predicted"/>
<gene>
    <name evidence="2" type="ORF">FO442_03570</name>
</gene>
<evidence type="ECO:0000313" key="3">
    <source>
        <dbReference type="Proteomes" id="UP000316008"/>
    </source>
</evidence>
<dbReference type="OrthoDB" id="1467448at2"/>
<reference evidence="2 3" key="1">
    <citation type="submission" date="2019-07" db="EMBL/GenBank/DDBJ databases">
        <authorList>
            <person name="Huq M.A."/>
        </authorList>
    </citation>
    <scope>NUCLEOTIDE SEQUENCE [LARGE SCALE GENOMIC DNA]</scope>
    <source>
        <strain evidence="2 3">MAH-3</strain>
    </source>
</reference>
<feature type="signal peptide" evidence="1">
    <location>
        <begin position="1"/>
        <end position="18"/>
    </location>
</feature>
<keyword evidence="1" id="KW-0732">Signal</keyword>
<comment type="caution">
    <text evidence="2">The sequence shown here is derived from an EMBL/GenBank/DDBJ whole genome shotgun (WGS) entry which is preliminary data.</text>
</comment>
<organism evidence="2 3">
    <name type="scientific">Fluviicola chungangensis</name>
    <dbReference type="NCBI Taxonomy" id="2597671"/>
    <lineage>
        <taxon>Bacteria</taxon>
        <taxon>Pseudomonadati</taxon>
        <taxon>Bacteroidota</taxon>
        <taxon>Flavobacteriia</taxon>
        <taxon>Flavobacteriales</taxon>
        <taxon>Crocinitomicaceae</taxon>
        <taxon>Fluviicola</taxon>
    </lineage>
</organism>